<proteinExistence type="predicted"/>
<evidence type="ECO:0000313" key="2">
    <source>
        <dbReference type="Proteomes" id="UP000078397"/>
    </source>
</evidence>
<evidence type="ECO:0000313" key="1">
    <source>
        <dbReference type="EMBL" id="OAQ65150.1"/>
    </source>
</evidence>
<sequence length="207" mass="23844">MPVTEFASICLRPSFDELDFLEALMEVQEIQDSWTRINHPCNLAPNTNLSSMYIEHSDPPSLLITAPWHSPDAHGEWIQTSENQTCNAKLSHFIQPGCDAVLLIHLSPAGKEQQLRRAFLNKESFNVVRITVAPEKKGKLQEAYIKEEDRVAALEGDQKLWAGWRIEKQHGEEELVVFWTDEVVEEEVWALTELGDKTERRRFRHVV</sequence>
<dbReference type="GeneID" id="28855771"/>
<dbReference type="KEGG" id="pchm:VFPPC_14006"/>
<name>A0A179FIN1_METCM</name>
<comment type="caution">
    <text evidence="1">The sequence shown here is derived from an EMBL/GenBank/DDBJ whole genome shotgun (WGS) entry which is preliminary data.</text>
</comment>
<dbReference type="EMBL" id="LSBJ02000005">
    <property type="protein sequence ID" value="OAQ65150.1"/>
    <property type="molecule type" value="Genomic_DNA"/>
</dbReference>
<organism evidence="1 2">
    <name type="scientific">Pochonia chlamydosporia 170</name>
    <dbReference type="NCBI Taxonomy" id="1380566"/>
    <lineage>
        <taxon>Eukaryota</taxon>
        <taxon>Fungi</taxon>
        <taxon>Dikarya</taxon>
        <taxon>Ascomycota</taxon>
        <taxon>Pezizomycotina</taxon>
        <taxon>Sordariomycetes</taxon>
        <taxon>Hypocreomycetidae</taxon>
        <taxon>Hypocreales</taxon>
        <taxon>Clavicipitaceae</taxon>
        <taxon>Pochonia</taxon>
    </lineage>
</organism>
<accession>A0A179FIN1</accession>
<keyword evidence="2" id="KW-1185">Reference proteome</keyword>
<protein>
    <submittedName>
        <fullName evidence="1">Uncharacterized protein</fullName>
    </submittedName>
</protein>
<dbReference type="OrthoDB" id="3542212at2759"/>
<gene>
    <name evidence="1" type="ORF">VFPPC_14006</name>
</gene>
<dbReference type="RefSeq" id="XP_018142464.1">
    <property type="nucleotide sequence ID" value="XM_018291777.1"/>
</dbReference>
<dbReference type="AlphaFoldDB" id="A0A179FIN1"/>
<reference evidence="1 2" key="1">
    <citation type="journal article" date="2016" name="PLoS Pathog.">
        <title>Biosynthesis of antibiotic leucinostatins in bio-control fungus Purpureocillium lilacinum and their inhibition on phytophthora revealed by genome mining.</title>
        <authorList>
            <person name="Wang G."/>
            <person name="Liu Z."/>
            <person name="Lin R."/>
            <person name="Li E."/>
            <person name="Mao Z."/>
            <person name="Ling J."/>
            <person name="Yang Y."/>
            <person name="Yin W.B."/>
            <person name="Xie B."/>
        </authorList>
    </citation>
    <scope>NUCLEOTIDE SEQUENCE [LARGE SCALE GENOMIC DNA]</scope>
    <source>
        <strain evidence="1">170</strain>
    </source>
</reference>
<dbReference type="PANTHER" id="PTHR42052:SF1">
    <property type="entry name" value="ABM DOMAIN-CONTAINING PROTEIN"/>
    <property type="match status" value="1"/>
</dbReference>
<dbReference type="Proteomes" id="UP000078397">
    <property type="component" value="Unassembled WGS sequence"/>
</dbReference>
<dbReference type="PANTHER" id="PTHR42052">
    <property type="entry name" value="ABM DOMAIN-CONTAINING PROTEIN"/>
    <property type="match status" value="1"/>
</dbReference>